<dbReference type="InterPro" id="IPR058625">
    <property type="entry name" value="MdtA-like_BSH"/>
</dbReference>
<feature type="domain" description="Multidrug resistance protein MdtA-like C-terminal permuted SH3" evidence="7">
    <location>
        <begin position="275"/>
        <end position="336"/>
    </location>
</feature>
<comment type="subcellular location">
    <subcellularLocation>
        <location evidence="1">Cell envelope</location>
    </subcellularLocation>
</comment>
<feature type="domain" description="Multidrug resistance protein MdtA-like barrel-sandwich hybrid" evidence="5">
    <location>
        <begin position="37"/>
        <end position="178"/>
    </location>
</feature>
<sequence length="357" mass="37878">MAQQGDQPPPAVTVVTVTPQDVELSTTLPGRIVASAEAEVRPQVAGIITDRQFTEGGHVNEGDILYQIDPATYLAAVAQAEAAVAQAEAMVGATSREAERLTTLSTRNVVSEQALDTAITERDSAAAGLQAAKAQLQLARIELDRTKIHARLSGEIGRSIVSAGALVTASQQQPLAIIRNIDPIYVDVTQSAAELLDFRRGNTEARLGDASRDVTLRLADGSLFDQTGQLTAAEPTVNMLTGVVVLRLEFANPDKLLLPGMYVQVQMPNGIAKGAFLVPQEGISRNRRGQPTALVVNAEGVVEQKVVEVIQDRGTDWVVRSGLQSGDRIVVEGLQRASPGATVTPQERSSKPEVAAE</sequence>
<dbReference type="InterPro" id="IPR058624">
    <property type="entry name" value="MdtA-like_HH"/>
</dbReference>
<evidence type="ECO:0000259" key="5">
    <source>
        <dbReference type="Pfam" id="PF25917"/>
    </source>
</evidence>
<dbReference type="Gene3D" id="1.10.287.470">
    <property type="entry name" value="Helix hairpin bin"/>
    <property type="match status" value="1"/>
</dbReference>
<dbReference type="PANTHER" id="PTHR30158">
    <property type="entry name" value="ACRA/E-RELATED COMPONENT OF DRUG EFFLUX TRANSPORTER"/>
    <property type="match status" value="1"/>
</dbReference>
<comment type="similarity">
    <text evidence="2">Belongs to the membrane fusion protein (MFP) (TC 8.A.1) family.</text>
</comment>
<reference evidence="8" key="1">
    <citation type="submission" date="2022-10" db="EMBL/GenBank/DDBJ databases">
        <title>Roseovarius pelagicus sp. nov., isolated from Arctic seawater.</title>
        <authorList>
            <person name="Hong Y.W."/>
            <person name="Hwang C.Y."/>
        </authorList>
    </citation>
    <scope>NUCLEOTIDE SEQUENCE</scope>
    <source>
        <strain evidence="8">HL-MP18</strain>
    </source>
</reference>
<feature type="region of interest" description="Disordered" evidence="3">
    <location>
        <begin position="334"/>
        <end position="357"/>
    </location>
</feature>
<feature type="domain" description="Multidrug resistance protein MdtA-like alpha-helical hairpin" evidence="4">
    <location>
        <begin position="77"/>
        <end position="146"/>
    </location>
</feature>
<organism evidence="8 9">
    <name type="scientific">Roseovarius pelagicus</name>
    <dbReference type="NCBI Taxonomy" id="2980108"/>
    <lineage>
        <taxon>Bacteria</taxon>
        <taxon>Pseudomonadati</taxon>
        <taxon>Pseudomonadota</taxon>
        <taxon>Alphaproteobacteria</taxon>
        <taxon>Rhodobacterales</taxon>
        <taxon>Roseobacteraceae</taxon>
        <taxon>Roseovarius</taxon>
    </lineage>
</organism>
<evidence type="ECO:0000259" key="7">
    <source>
        <dbReference type="Pfam" id="PF25967"/>
    </source>
</evidence>
<dbReference type="Pfam" id="PF25967">
    <property type="entry name" value="RND-MFP_C"/>
    <property type="match status" value="1"/>
</dbReference>
<gene>
    <name evidence="8" type="ORF">N7U68_15770</name>
</gene>
<dbReference type="InterPro" id="IPR006143">
    <property type="entry name" value="RND_pump_MFP"/>
</dbReference>
<evidence type="ECO:0000256" key="1">
    <source>
        <dbReference type="ARBA" id="ARBA00004196"/>
    </source>
</evidence>
<feature type="domain" description="Multidrug resistance protein MdtA-like beta-barrel" evidence="6">
    <location>
        <begin position="183"/>
        <end position="268"/>
    </location>
</feature>
<dbReference type="Gene3D" id="2.40.30.170">
    <property type="match status" value="1"/>
</dbReference>
<name>A0ABY6DIV4_9RHOB</name>
<dbReference type="PANTHER" id="PTHR30158:SF3">
    <property type="entry name" value="MULTIDRUG EFFLUX PUMP SUBUNIT ACRA-RELATED"/>
    <property type="match status" value="1"/>
</dbReference>
<accession>A0ABY6DIV4</accession>
<keyword evidence="9" id="KW-1185">Reference proteome</keyword>
<dbReference type="Gene3D" id="2.40.50.100">
    <property type="match status" value="1"/>
</dbReference>
<proteinExistence type="inferred from homology"/>
<dbReference type="Gene3D" id="2.40.420.20">
    <property type="match status" value="1"/>
</dbReference>
<dbReference type="Pfam" id="PF25917">
    <property type="entry name" value="BSH_RND"/>
    <property type="match status" value="1"/>
</dbReference>
<dbReference type="RefSeq" id="WP_241188252.1">
    <property type="nucleotide sequence ID" value="NZ_CP106738.1"/>
</dbReference>
<evidence type="ECO:0000256" key="3">
    <source>
        <dbReference type="SAM" id="MobiDB-lite"/>
    </source>
</evidence>
<evidence type="ECO:0000259" key="6">
    <source>
        <dbReference type="Pfam" id="PF25944"/>
    </source>
</evidence>
<dbReference type="Proteomes" id="UP001064087">
    <property type="component" value="Chromosome"/>
</dbReference>
<evidence type="ECO:0000313" key="9">
    <source>
        <dbReference type="Proteomes" id="UP001064087"/>
    </source>
</evidence>
<dbReference type="EMBL" id="CP106738">
    <property type="protein sequence ID" value="UXX85188.1"/>
    <property type="molecule type" value="Genomic_DNA"/>
</dbReference>
<dbReference type="Pfam" id="PF25876">
    <property type="entry name" value="HH_MFP_RND"/>
    <property type="match status" value="1"/>
</dbReference>
<dbReference type="SUPFAM" id="SSF111369">
    <property type="entry name" value="HlyD-like secretion proteins"/>
    <property type="match status" value="1"/>
</dbReference>
<evidence type="ECO:0000256" key="2">
    <source>
        <dbReference type="ARBA" id="ARBA00009477"/>
    </source>
</evidence>
<dbReference type="InterPro" id="IPR058626">
    <property type="entry name" value="MdtA-like_b-barrel"/>
</dbReference>
<dbReference type="NCBIfam" id="TIGR01730">
    <property type="entry name" value="RND_mfp"/>
    <property type="match status" value="1"/>
</dbReference>
<dbReference type="Pfam" id="PF25944">
    <property type="entry name" value="Beta-barrel_RND"/>
    <property type="match status" value="1"/>
</dbReference>
<dbReference type="InterPro" id="IPR058627">
    <property type="entry name" value="MdtA-like_C"/>
</dbReference>
<evidence type="ECO:0000313" key="8">
    <source>
        <dbReference type="EMBL" id="UXX85188.1"/>
    </source>
</evidence>
<protein>
    <submittedName>
        <fullName evidence="8">Efflux RND transporter periplasmic adaptor subunit</fullName>
    </submittedName>
</protein>
<evidence type="ECO:0000259" key="4">
    <source>
        <dbReference type="Pfam" id="PF25876"/>
    </source>
</evidence>